<evidence type="ECO:0000313" key="1">
    <source>
        <dbReference type="EMBL" id="QMV84530.1"/>
    </source>
</evidence>
<sequence length="276" mass="31827">MRRDFPDAIELTPEVIVHREYFESQQWWKQEEIRAIAVGMAAYRAVLVGKAAARVTGIPVLRNGPVELCLPGGVCAPSRKRWQTGVEYRHWQLHDDDWTIHKGVRVTRGRRTVIDIARTGTLAEGLAAIDYVLYTQQTNMESIDAQLSRFRRLPGVSKARRAMELASPRAESPLESWARAQLIEAGIHDFFLQIEIEGCRVDFLIQEWLVVEVDGKSKYTDFGEEKKWAEEKERNDKILAAGYHILHVGRKELKTMVQGESEFIHKVRKLLQRRPR</sequence>
<dbReference type="RefSeq" id="WP_182385338.1">
    <property type="nucleotide sequence ID" value="NZ_CP059833.1"/>
</dbReference>
<name>A0A7G5FD39_9CORY</name>
<dbReference type="EMBL" id="CP059833">
    <property type="protein sequence ID" value="QMV84530.1"/>
    <property type="molecule type" value="Genomic_DNA"/>
</dbReference>
<gene>
    <name evidence="1" type="ORF">HW450_09175</name>
</gene>
<dbReference type="Proteomes" id="UP000515570">
    <property type="component" value="Chromosome"/>
</dbReference>
<evidence type="ECO:0000313" key="2">
    <source>
        <dbReference type="Proteomes" id="UP000515570"/>
    </source>
</evidence>
<reference evidence="1 2" key="1">
    <citation type="submission" date="2020-07" db="EMBL/GenBank/DDBJ databases">
        <title>non toxigenic Corynebacterium sp. nov from a clinical source.</title>
        <authorList>
            <person name="Bernier A.-M."/>
            <person name="Bernard K."/>
        </authorList>
    </citation>
    <scope>NUCLEOTIDE SEQUENCE [LARGE SCALE GENOMIC DNA]</scope>
    <source>
        <strain evidence="2">NML 93-0612</strain>
    </source>
</reference>
<accession>A0A7G5FD39</accession>
<dbReference type="Gene3D" id="3.40.960.10">
    <property type="entry name" value="VSR Endonuclease"/>
    <property type="match status" value="1"/>
</dbReference>
<keyword evidence="2" id="KW-1185">Reference proteome</keyword>
<organism evidence="1 2">
    <name type="scientific">Corynebacterium hindlerae</name>
    <dbReference type="NCBI Taxonomy" id="699041"/>
    <lineage>
        <taxon>Bacteria</taxon>
        <taxon>Bacillati</taxon>
        <taxon>Actinomycetota</taxon>
        <taxon>Actinomycetes</taxon>
        <taxon>Mycobacteriales</taxon>
        <taxon>Corynebacteriaceae</taxon>
        <taxon>Corynebacterium</taxon>
    </lineage>
</organism>
<proteinExistence type="predicted"/>
<protein>
    <recommendedName>
        <fullName evidence="3">DUF559 domain-containing protein</fullName>
    </recommendedName>
</protein>
<evidence type="ECO:0008006" key="3">
    <source>
        <dbReference type="Google" id="ProtNLM"/>
    </source>
</evidence>
<dbReference type="AlphaFoldDB" id="A0A7G5FD39"/>